<evidence type="ECO:0000256" key="10">
    <source>
        <dbReference type="SAM" id="Phobius"/>
    </source>
</evidence>
<dbReference type="GeneID" id="36292409"/>
<dbReference type="PROSITE" id="PS50929">
    <property type="entry name" value="ABC_TM1F"/>
    <property type="match status" value="1"/>
</dbReference>
<keyword evidence="5" id="KW-0067">ATP-binding</keyword>
<reference evidence="13" key="1">
    <citation type="submission" date="2016-03" db="EMBL/GenBank/DDBJ databases">
        <title>Updated assembly of Pseudogymnoascus destructans, the fungus causing white-nose syndrome of bats.</title>
        <authorList>
            <person name="Palmer J.M."/>
            <person name="Drees K.P."/>
            <person name="Foster J.T."/>
            <person name="Lindner D.L."/>
        </authorList>
    </citation>
    <scope>NUCLEOTIDE SEQUENCE [LARGE SCALE GENOMIC DNA]</scope>
    <source>
        <strain evidence="13">20631-21</strain>
    </source>
</reference>
<feature type="region of interest" description="Disordered" evidence="9">
    <location>
        <begin position="949"/>
        <end position="1022"/>
    </location>
</feature>
<evidence type="ECO:0000256" key="4">
    <source>
        <dbReference type="ARBA" id="ARBA00022741"/>
    </source>
</evidence>
<dbReference type="InterPro" id="IPR017871">
    <property type="entry name" value="ABC_transporter-like_CS"/>
</dbReference>
<dbReference type="AlphaFoldDB" id="A0A176ZZ73"/>
<dbReference type="PROSITE" id="PS00211">
    <property type="entry name" value="ABC_TRANSPORTER_1"/>
    <property type="match status" value="1"/>
</dbReference>
<keyword evidence="7 10" id="KW-0472">Membrane</keyword>
<dbReference type="PANTHER" id="PTHR24221:SF503">
    <property type="entry name" value="MITOCHONDRIAL POTASSIUM CHANNEL ATP-BINDING SUBUNIT"/>
    <property type="match status" value="1"/>
</dbReference>
<dbReference type="GO" id="GO:0140359">
    <property type="term" value="F:ABC-type transporter activity"/>
    <property type="evidence" value="ECO:0007669"/>
    <property type="project" value="InterPro"/>
</dbReference>
<dbReference type="Pfam" id="PF00664">
    <property type="entry name" value="ABC_membrane"/>
    <property type="match status" value="1"/>
</dbReference>
<feature type="compositionally biased region" description="Polar residues" evidence="9">
    <location>
        <begin position="910"/>
        <end position="924"/>
    </location>
</feature>
<accession>A0A176ZZ73</accession>
<dbReference type="GO" id="GO:0005524">
    <property type="term" value="F:ATP binding"/>
    <property type="evidence" value="ECO:0007669"/>
    <property type="project" value="UniProtKB-KW"/>
</dbReference>
<organism evidence="13">
    <name type="scientific">Pseudogymnoascus destructans</name>
    <dbReference type="NCBI Taxonomy" id="655981"/>
    <lineage>
        <taxon>Eukaryota</taxon>
        <taxon>Fungi</taxon>
        <taxon>Dikarya</taxon>
        <taxon>Ascomycota</taxon>
        <taxon>Pezizomycotina</taxon>
        <taxon>Leotiomycetes</taxon>
        <taxon>Thelebolales</taxon>
        <taxon>Thelebolaceae</taxon>
        <taxon>Pseudogymnoascus</taxon>
    </lineage>
</organism>
<dbReference type="Proteomes" id="UP000077154">
    <property type="component" value="Unassembled WGS sequence"/>
</dbReference>
<dbReference type="InterPro" id="IPR039421">
    <property type="entry name" value="Type_1_exporter"/>
</dbReference>
<feature type="transmembrane region" description="Helical" evidence="10">
    <location>
        <begin position="92"/>
        <end position="109"/>
    </location>
</feature>
<dbReference type="CDD" id="cd18583">
    <property type="entry name" value="ABC_6TM_HMT1"/>
    <property type="match status" value="1"/>
</dbReference>
<dbReference type="FunFam" id="3.40.50.300:FF:000287">
    <property type="entry name" value="Multidrug ABC transporter ATP-binding protein"/>
    <property type="match status" value="1"/>
</dbReference>
<protein>
    <recommendedName>
        <fullName evidence="14">Heavy metal tolerance protein</fullName>
    </recommendedName>
</protein>
<evidence type="ECO:0008006" key="14">
    <source>
        <dbReference type="Google" id="ProtNLM"/>
    </source>
</evidence>
<dbReference type="OrthoDB" id="6500128at2759"/>
<evidence type="ECO:0000313" key="13">
    <source>
        <dbReference type="EMBL" id="OAF54331.2"/>
    </source>
</evidence>
<dbReference type="Gene3D" id="1.20.1560.10">
    <property type="entry name" value="ABC transporter type 1, transmembrane domain"/>
    <property type="match status" value="1"/>
</dbReference>
<feature type="transmembrane region" description="Helical" evidence="10">
    <location>
        <begin position="422"/>
        <end position="442"/>
    </location>
</feature>
<feature type="compositionally biased region" description="Basic residues" evidence="9">
    <location>
        <begin position="974"/>
        <end position="987"/>
    </location>
</feature>
<keyword evidence="2" id="KW-0813">Transport</keyword>
<dbReference type="InterPro" id="IPR011527">
    <property type="entry name" value="ABC1_TM_dom"/>
</dbReference>
<feature type="region of interest" description="Disordered" evidence="9">
    <location>
        <begin position="189"/>
        <end position="239"/>
    </location>
</feature>
<feature type="domain" description="ABC transmembrane type-1" evidence="12">
    <location>
        <begin position="282"/>
        <end position="563"/>
    </location>
</feature>
<feature type="transmembrane region" description="Helical" evidence="10">
    <location>
        <begin position="395"/>
        <end position="416"/>
    </location>
</feature>
<feature type="transmembrane region" description="Helical" evidence="10">
    <location>
        <begin position="318"/>
        <end position="342"/>
    </location>
</feature>
<evidence type="ECO:0000259" key="11">
    <source>
        <dbReference type="PROSITE" id="PS50893"/>
    </source>
</evidence>
<keyword evidence="4" id="KW-0547">Nucleotide-binding</keyword>
<dbReference type="InterPro" id="IPR003439">
    <property type="entry name" value="ABC_transporter-like_ATP-bd"/>
</dbReference>
<dbReference type="RefSeq" id="XP_024319638.1">
    <property type="nucleotide sequence ID" value="XM_024472817.1"/>
</dbReference>
<dbReference type="eggNOG" id="KOG0056">
    <property type="taxonomic scope" value="Eukaryota"/>
</dbReference>
<dbReference type="PANTHER" id="PTHR24221">
    <property type="entry name" value="ATP-BINDING CASSETTE SUB-FAMILY B"/>
    <property type="match status" value="1"/>
</dbReference>
<dbReference type="InterPro" id="IPR003593">
    <property type="entry name" value="AAA+_ATPase"/>
</dbReference>
<evidence type="ECO:0000256" key="3">
    <source>
        <dbReference type="ARBA" id="ARBA00022692"/>
    </source>
</evidence>
<evidence type="ECO:0000256" key="6">
    <source>
        <dbReference type="ARBA" id="ARBA00022989"/>
    </source>
</evidence>
<gene>
    <name evidence="13" type="ORF">VC83_09378</name>
</gene>
<feature type="transmembrane region" description="Helical" evidence="10">
    <location>
        <begin position="20"/>
        <end position="43"/>
    </location>
</feature>
<comment type="subcellular location">
    <subcellularLocation>
        <location evidence="1">Membrane</location>
        <topology evidence="1">Multi-pass membrane protein</topology>
    </subcellularLocation>
</comment>
<feature type="transmembrane region" description="Helical" evidence="10">
    <location>
        <begin position="279"/>
        <end position="298"/>
    </location>
</feature>
<dbReference type="VEuPathDB" id="FungiDB:GMDG_07379"/>
<dbReference type="GO" id="GO:0016887">
    <property type="term" value="F:ATP hydrolysis activity"/>
    <property type="evidence" value="ECO:0007669"/>
    <property type="project" value="InterPro"/>
</dbReference>
<feature type="transmembrane region" description="Helical" evidence="10">
    <location>
        <begin position="55"/>
        <end position="80"/>
    </location>
</feature>
<evidence type="ECO:0000256" key="2">
    <source>
        <dbReference type="ARBA" id="ARBA00022448"/>
    </source>
</evidence>
<dbReference type="InterPro" id="IPR027417">
    <property type="entry name" value="P-loop_NTPase"/>
</dbReference>
<dbReference type="SUPFAM" id="SSF52540">
    <property type="entry name" value="P-loop containing nucleoside triphosphate hydrolases"/>
    <property type="match status" value="1"/>
</dbReference>
<feature type="region of interest" description="Disordered" evidence="9">
    <location>
        <begin position="879"/>
        <end position="937"/>
    </location>
</feature>
<dbReference type="InterPro" id="IPR036640">
    <property type="entry name" value="ABC1_TM_sf"/>
</dbReference>
<feature type="compositionally biased region" description="Polar residues" evidence="9">
    <location>
        <begin position="189"/>
        <end position="216"/>
    </location>
</feature>
<dbReference type="EMBL" id="KV441429">
    <property type="protein sequence ID" value="OAF54331.2"/>
    <property type="molecule type" value="Genomic_DNA"/>
</dbReference>
<dbReference type="SMART" id="SM00382">
    <property type="entry name" value="AAA"/>
    <property type="match status" value="1"/>
</dbReference>
<dbReference type="GO" id="GO:0016020">
    <property type="term" value="C:membrane"/>
    <property type="evidence" value="ECO:0007669"/>
    <property type="project" value="UniProtKB-SubCell"/>
</dbReference>
<evidence type="ECO:0000256" key="9">
    <source>
        <dbReference type="SAM" id="MobiDB-lite"/>
    </source>
</evidence>
<evidence type="ECO:0000256" key="8">
    <source>
        <dbReference type="ARBA" id="ARBA00024363"/>
    </source>
</evidence>
<comment type="similarity">
    <text evidence="8">Belongs to the ABC transporter superfamily. ABCB family. Heavy Metal importer (TC 3.A.1.210) subfamily.</text>
</comment>
<dbReference type="PROSITE" id="PS50893">
    <property type="entry name" value="ABC_TRANSPORTER_2"/>
    <property type="match status" value="1"/>
</dbReference>
<feature type="transmembrane region" description="Helical" evidence="10">
    <location>
        <begin position="153"/>
        <end position="172"/>
    </location>
</feature>
<feature type="transmembrane region" description="Helical" evidence="10">
    <location>
        <begin position="499"/>
        <end position="525"/>
    </location>
</feature>
<dbReference type="SUPFAM" id="SSF90123">
    <property type="entry name" value="ABC transporter transmembrane region"/>
    <property type="match status" value="1"/>
</dbReference>
<sequence length="1022" mass="113548">MDSTRPHQATLAMGVIHYGYPALSLLYFIFTSTLGFCTTPAAAKKKSEQYDKRRALLSLMVMVVGTYAANSVNILIRMLVDRPWAAEQHETVYLVSSFLTWLILTSALLEFELPVWYPHYGASAIAALSEIALFILSNIFIRKYGLFDLISLSIQGVRICTLVILLSFYATLRNRKSFDEHDEECQSLLPHSSKTNGTANGNGASYGATTNSSETANDNSKDGSSSDSDENDIYSKRRNKAQERVQKRLETDGNWWAYVKGFSIFIPHVWPVHDRAMQLRAVAVGACLLTGNFLNIMIPRQLGVVTDALVKGNSPWFAATVYASLTFLNSGSCIGWVQFWLWRPLEQYAEQSLSTASHQHVMSLSSDFHEGKDSADIHRAVNQGQSVTKLVEMMIFEVMPMMIDLSAVCIYLNYLFGPYMGLILAVTSVVFVYCTTKLVSLATNKRRQYMKSYRKEWLSVYTSIDNWRTASYFNNIPYEENRYSSNVKNRLRREKDYRLGIFLVGAVQIFALTVGLVGACFLAIYQVMRNERSPGDFVILLTYWAQLRGPLTFFSNAYKKISESLMDAEHLLELFRAKPTVVDREDAQPLVFKKGEVVFEDVHFHYEARKETLRDINFSVPGGSTIALVGETGSGKSTILKLLDRFYDVTDGSIKIDGQDIRDVTVRSLRDKIGVVPQDPDLFNESILNNIRYARLGSSIEDVHEACKAAALHDKILSFPDGYQSVVGSHGVRLSGGEKQRIAIARAILKRPEIIVLDEATSAVDSATEQLIQNAFRELCRGRTTFIVAHRLSTIMRADRILVIKDGEIIENGSHDELIHAKGKYTDLWSKQLFVKPGESLSSPGSPKNSDATIVNDVQKQKGTTTLAAALQKTDHFEKDCSVASADGPKVNKTKLKADSPEFVPVRLRTATQEQNQSSESRGTFGSGSLHDTQSQGESMVFSSGFHGTAETNALSERPGNASGVDEPKGGRSSAKRPLSRYGRRNHTKSDPASYVNGPSNKTEASGSGINSSESSTRDSPK</sequence>
<proteinExistence type="inferred from homology"/>
<name>A0A176ZZ73_9PEZI</name>
<dbReference type="Pfam" id="PF00005">
    <property type="entry name" value="ABC_tran"/>
    <property type="match status" value="1"/>
</dbReference>
<feature type="domain" description="ABC transporter" evidence="11">
    <location>
        <begin position="597"/>
        <end position="831"/>
    </location>
</feature>
<feature type="transmembrane region" description="Helical" evidence="10">
    <location>
        <begin position="121"/>
        <end position="141"/>
    </location>
</feature>
<evidence type="ECO:0000259" key="12">
    <source>
        <dbReference type="PROSITE" id="PS50929"/>
    </source>
</evidence>
<evidence type="ECO:0000256" key="5">
    <source>
        <dbReference type="ARBA" id="ARBA00022840"/>
    </source>
</evidence>
<keyword evidence="6 10" id="KW-1133">Transmembrane helix</keyword>
<evidence type="ECO:0000256" key="7">
    <source>
        <dbReference type="ARBA" id="ARBA00023136"/>
    </source>
</evidence>
<feature type="compositionally biased region" description="Low complexity" evidence="9">
    <location>
        <begin position="1006"/>
        <end position="1015"/>
    </location>
</feature>
<evidence type="ECO:0000256" key="1">
    <source>
        <dbReference type="ARBA" id="ARBA00004141"/>
    </source>
</evidence>
<dbReference type="Gene3D" id="3.40.50.300">
    <property type="entry name" value="P-loop containing nucleotide triphosphate hydrolases"/>
    <property type="match status" value="1"/>
</dbReference>
<keyword evidence="3 10" id="KW-0812">Transmembrane</keyword>